<evidence type="ECO:0000256" key="5">
    <source>
        <dbReference type="ARBA" id="ARBA00023125"/>
    </source>
</evidence>
<reference evidence="13 14" key="1">
    <citation type="journal article" date="2016" name="Mol. Biol. Evol.">
        <title>Comparative Genomics of Early-Diverging Mushroom-Forming Fungi Provides Insights into the Origins of Lignocellulose Decay Capabilities.</title>
        <authorList>
            <person name="Nagy L.G."/>
            <person name="Riley R."/>
            <person name="Tritt A."/>
            <person name="Adam C."/>
            <person name="Daum C."/>
            <person name="Floudas D."/>
            <person name="Sun H."/>
            <person name="Yadav J.S."/>
            <person name="Pangilinan J."/>
            <person name="Larsson K.H."/>
            <person name="Matsuura K."/>
            <person name="Barry K."/>
            <person name="Labutti K."/>
            <person name="Kuo R."/>
            <person name="Ohm R.A."/>
            <person name="Bhattacharya S.S."/>
            <person name="Shirouzu T."/>
            <person name="Yoshinaga Y."/>
            <person name="Martin F.M."/>
            <person name="Grigoriev I.V."/>
            <person name="Hibbett D.S."/>
        </authorList>
    </citation>
    <scope>NUCLEOTIDE SEQUENCE [LARGE SCALE GENOMIC DNA]</scope>
    <source>
        <strain evidence="13 14">TUFC12733</strain>
    </source>
</reference>
<organism evidence="13 14">
    <name type="scientific">Calocera viscosa (strain TUFC12733)</name>
    <dbReference type="NCBI Taxonomy" id="1330018"/>
    <lineage>
        <taxon>Eukaryota</taxon>
        <taxon>Fungi</taxon>
        <taxon>Dikarya</taxon>
        <taxon>Basidiomycota</taxon>
        <taxon>Agaricomycotina</taxon>
        <taxon>Dacrymycetes</taxon>
        <taxon>Dacrymycetales</taxon>
        <taxon>Dacrymycetaceae</taxon>
        <taxon>Calocera</taxon>
    </lineage>
</organism>
<feature type="region of interest" description="Disordered" evidence="11">
    <location>
        <begin position="740"/>
        <end position="778"/>
    </location>
</feature>
<dbReference type="PRINTS" id="PR00056">
    <property type="entry name" value="HSFDOMAIN"/>
</dbReference>
<feature type="region of interest" description="Disordered" evidence="11">
    <location>
        <begin position="466"/>
        <end position="491"/>
    </location>
</feature>
<dbReference type="PANTHER" id="PTHR45339:SF1">
    <property type="entry name" value="HYBRID SIGNAL TRANSDUCTION HISTIDINE KINASE J"/>
    <property type="match status" value="1"/>
</dbReference>
<keyword evidence="7" id="KW-0539">Nucleus</keyword>
<evidence type="ECO:0000256" key="8">
    <source>
        <dbReference type="ARBA" id="ARBA00062171"/>
    </source>
</evidence>
<dbReference type="AlphaFoldDB" id="A0A167RR26"/>
<evidence type="ECO:0000259" key="12">
    <source>
        <dbReference type="PROSITE" id="PS50110"/>
    </source>
</evidence>
<dbReference type="STRING" id="1330018.A0A167RR26"/>
<keyword evidence="14" id="KW-1185">Reference proteome</keyword>
<feature type="compositionally biased region" description="Pro residues" evidence="11">
    <location>
        <begin position="26"/>
        <end position="44"/>
    </location>
</feature>
<keyword evidence="3" id="KW-0902">Two-component regulatory system</keyword>
<keyword evidence="6" id="KW-0804">Transcription</keyword>
<dbReference type="PROSITE" id="PS00434">
    <property type="entry name" value="HSF_DOMAIN"/>
    <property type="match status" value="1"/>
</dbReference>
<evidence type="ECO:0000256" key="7">
    <source>
        <dbReference type="ARBA" id="ARBA00023242"/>
    </source>
</evidence>
<dbReference type="Gene3D" id="3.40.50.2300">
    <property type="match status" value="1"/>
</dbReference>
<feature type="compositionally biased region" description="Polar residues" evidence="11">
    <location>
        <begin position="304"/>
        <end position="325"/>
    </location>
</feature>
<sequence>MAAYPHARGYQYGGHPPTSATHYQAPPGPPHPGPPHLPPAPPPLRTSSSSYPHASMQPQSASYSNTTLPPISATSRHLPELQNPPPPRGGTQLPSPHMLAMGGRYPPQHYPPPPSAHPQHQHGYAGGLPTPTTSAPSHHGYADHGHPSNLPPPRSSGHGQLPPMAESRASTSAGINAAAAAAAAQLKDDDSLPATSDFVKKLFRMLEDPNFSPVVSWNPVGDAFVVRDMTEFTKTILPRLFKHSNFASFVRQLNKYDFHKVKNPDETFGEHSWTFQHPDFRADRKDMLENIKRKVPAAKKARPSTPNIAPSPPSTNGATVPTTNGVHPPSPPSTHSVTAPAPPSSVPTPPTGSAIPTSVGAQLAQHSTLISTLQNQVTDLNRKLEGSLRQVNELMTLYQRSLDELISVRQALAEQDSVLGGFMGYTVGNKTKVEPSMNGMTQTVRYSDGSYGTVQMSGQMQAAVVQQQQSANTSPSHSPSSVRARNASLNGVAQAQAQAQAQAAQMQAHAEAQMQAQAEAQMQAQADAQVQAAQVAQAQAQVHAQMQMQAAQARAQAQANAQAQAQAVAQHQAQNAQAQAEAQMRMKSEPSMMSNYGGMPGSQQTSPTHVNPQATLANGSMQMQGMQVEMPMEQAPVPPPPQDLGAVYGMSNLLPDPAASGSLPLTPRSFGRVQAQAAAVAAGMIPDLTDALGNGSAQVVSTADFFSTLGMPPSPATMEALSALDFPVFTLQDSTGAPLMSVGPMLQTSSSTSPPSNSPPSAGGGPGPRTQKARRFSKSKSSFPVIIWKETPKVLVVDDDMVSRALSQKWLSKFGIEAEVAKNGEEAVKLARSTHFNLMLMDIVMPVIDGIGATTLIREFNAKTPIISMTSNARPEEILTYYTHGMNDILPKPFTRDSLFALLEKHLNSLRGSNKVLLDRPPSPGRPLAQASITEIEEESEDSDNDDDTEVKATPLEKMNLSKEEFGKVVAGLKSFGLVVDPEGKGMDGKSITASIGSLGGVMAADRKASQGKRPLAESDLPDAKRQRYQMIQ</sequence>
<gene>
    <name evidence="13" type="ORF">CALVIDRAFT_492754</name>
</gene>
<feature type="compositionally biased region" description="Pro residues" evidence="11">
    <location>
        <begin position="340"/>
        <end position="350"/>
    </location>
</feature>
<dbReference type="SMART" id="SM00448">
    <property type="entry name" value="REC"/>
    <property type="match status" value="1"/>
</dbReference>
<evidence type="ECO:0000256" key="2">
    <source>
        <dbReference type="ARBA" id="ARBA00022553"/>
    </source>
</evidence>
<evidence type="ECO:0000256" key="1">
    <source>
        <dbReference type="ARBA" id="ARBA00004123"/>
    </source>
</evidence>
<feature type="region of interest" description="Disordered" evidence="11">
    <location>
        <begin position="914"/>
        <end position="954"/>
    </location>
</feature>
<evidence type="ECO:0000256" key="10">
    <source>
        <dbReference type="SAM" id="Coils"/>
    </source>
</evidence>
<feature type="compositionally biased region" description="Low complexity" evidence="11">
    <location>
        <begin position="749"/>
        <end position="761"/>
    </location>
</feature>
<dbReference type="OrthoDB" id="60033at2759"/>
<feature type="region of interest" description="Disordered" evidence="11">
    <location>
        <begin position="1"/>
        <end position="172"/>
    </location>
</feature>
<dbReference type="GO" id="GO:0000160">
    <property type="term" value="P:phosphorelay signal transduction system"/>
    <property type="evidence" value="ECO:0007669"/>
    <property type="project" value="UniProtKB-KW"/>
</dbReference>
<keyword evidence="10" id="KW-0175">Coiled coil</keyword>
<evidence type="ECO:0000313" key="13">
    <source>
        <dbReference type="EMBL" id="KZP01178.1"/>
    </source>
</evidence>
<dbReference type="SUPFAM" id="SSF52172">
    <property type="entry name" value="CheY-like"/>
    <property type="match status" value="1"/>
</dbReference>
<keyword evidence="5" id="KW-0238">DNA-binding</keyword>
<dbReference type="InterPro" id="IPR001789">
    <property type="entry name" value="Sig_transdc_resp-reg_receiver"/>
</dbReference>
<dbReference type="Gene3D" id="1.10.10.10">
    <property type="entry name" value="Winged helix-like DNA-binding domain superfamily/Winged helix DNA-binding domain"/>
    <property type="match status" value="1"/>
</dbReference>
<dbReference type="PANTHER" id="PTHR45339">
    <property type="entry name" value="HYBRID SIGNAL TRANSDUCTION HISTIDINE KINASE J"/>
    <property type="match status" value="1"/>
</dbReference>
<dbReference type="Proteomes" id="UP000076738">
    <property type="component" value="Unassembled WGS sequence"/>
</dbReference>
<evidence type="ECO:0000256" key="3">
    <source>
        <dbReference type="ARBA" id="ARBA00023012"/>
    </source>
</evidence>
<dbReference type="SMART" id="SM00415">
    <property type="entry name" value="HSF"/>
    <property type="match status" value="1"/>
</dbReference>
<proteinExistence type="predicted"/>
<evidence type="ECO:0000256" key="11">
    <source>
        <dbReference type="SAM" id="MobiDB-lite"/>
    </source>
</evidence>
<dbReference type="InterPro" id="IPR036390">
    <property type="entry name" value="WH_DNA-bd_sf"/>
</dbReference>
<dbReference type="Pfam" id="PF00447">
    <property type="entry name" value="HSF_DNA-bind"/>
    <property type="match status" value="1"/>
</dbReference>
<dbReference type="Pfam" id="PF00072">
    <property type="entry name" value="Response_reg"/>
    <property type="match status" value="1"/>
</dbReference>
<evidence type="ECO:0000256" key="4">
    <source>
        <dbReference type="ARBA" id="ARBA00023015"/>
    </source>
</evidence>
<feature type="compositionally biased region" description="Acidic residues" evidence="11">
    <location>
        <begin position="935"/>
        <end position="949"/>
    </location>
</feature>
<dbReference type="EMBL" id="KV417267">
    <property type="protein sequence ID" value="KZP01178.1"/>
    <property type="molecule type" value="Genomic_DNA"/>
</dbReference>
<keyword evidence="4" id="KW-0805">Transcription regulation</keyword>
<dbReference type="InterPro" id="IPR036388">
    <property type="entry name" value="WH-like_DNA-bd_sf"/>
</dbReference>
<feature type="coiled-coil region" evidence="10">
    <location>
        <begin position="363"/>
        <end position="390"/>
    </location>
</feature>
<feature type="compositionally biased region" description="Polar residues" evidence="11">
    <location>
        <begin position="45"/>
        <end position="75"/>
    </location>
</feature>
<accession>A0A167RR26</accession>
<feature type="modified residue" description="4-aspartylphosphate" evidence="9">
    <location>
        <position position="842"/>
    </location>
</feature>
<dbReference type="GO" id="GO:0043565">
    <property type="term" value="F:sequence-specific DNA binding"/>
    <property type="evidence" value="ECO:0007669"/>
    <property type="project" value="InterPro"/>
</dbReference>
<dbReference type="CDD" id="cd17546">
    <property type="entry name" value="REC_hyHK_CKI1_RcsC-like"/>
    <property type="match status" value="1"/>
</dbReference>
<keyword evidence="2 9" id="KW-0597">Phosphoprotein</keyword>
<name>A0A167RR26_CALVF</name>
<evidence type="ECO:0000313" key="14">
    <source>
        <dbReference type="Proteomes" id="UP000076738"/>
    </source>
</evidence>
<dbReference type="GO" id="GO:0005634">
    <property type="term" value="C:nucleus"/>
    <property type="evidence" value="ECO:0007669"/>
    <property type="project" value="UniProtKB-SubCell"/>
</dbReference>
<evidence type="ECO:0000256" key="6">
    <source>
        <dbReference type="ARBA" id="ARBA00023163"/>
    </source>
</evidence>
<feature type="region of interest" description="Disordered" evidence="11">
    <location>
        <begin position="1005"/>
        <end position="1033"/>
    </location>
</feature>
<dbReference type="GO" id="GO:0003700">
    <property type="term" value="F:DNA-binding transcription factor activity"/>
    <property type="evidence" value="ECO:0007669"/>
    <property type="project" value="InterPro"/>
</dbReference>
<comment type="subcellular location">
    <subcellularLocation>
        <location evidence="1">Nucleus</location>
    </subcellularLocation>
</comment>
<dbReference type="InterPro" id="IPR000232">
    <property type="entry name" value="HSF_DNA-bd"/>
</dbReference>
<dbReference type="FunFam" id="1.10.10.10:FF:000027">
    <property type="entry name" value="Heat shock transcription factor 1"/>
    <property type="match status" value="1"/>
</dbReference>
<feature type="domain" description="Response regulatory" evidence="12">
    <location>
        <begin position="793"/>
        <end position="907"/>
    </location>
</feature>
<evidence type="ECO:0000256" key="9">
    <source>
        <dbReference type="PROSITE-ProRule" id="PRU00169"/>
    </source>
</evidence>
<feature type="region of interest" description="Disordered" evidence="11">
    <location>
        <begin position="295"/>
        <end position="360"/>
    </location>
</feature>
<comment type="subunit">
    <text evidence="8">Homotrimer. Homotrimerization increases the affinity of HSF1 to DNA. Interacts with transcriptional coregulator SSA1 on chromatin.</text>
</comment>
<feature type="compositionally biased region" description="Low complexity" evidence="11">
    <location>
        <begin position="466"/>
        <end position="481"/>
    </location>
</feature>
<dbReference type="SUPFAM" id="SSF46785">
    <property type="entry name" value="Winged helix' DNA-binding domain"/>
    <property type="match status" value="1"/>
</dbReference>
<feature type="coiled-coil region" evidence="10">
    <location>
        <begin position="554"/>
        <end position="581"/>
    </location>
</feature>
<dbReference type="InterPro" id="IPR011006">
    <property type="entry name" value="CheY-like_superfamily"/>
</dbReference>
<dbReference type="PROSITE" id="PS50110">
    <property type="entry name" value="RESPONSE_REGULATORY"/>
    <property type="match status" value="1"/>
</dbReference>
<protein>
    <recommendedName>
        <fullName evidence="12">Response regulatory domain-containing protein</fullName>
    </recommendedName>
</protein>